<feature type="repeat" description="ANK" evidence="3">
    <location>
        <begin position="195"/>
        <end position="229"/>
    </location>
</feature>
<name>A0A0A7M9V0_9POXV</name>
<reference evidence="4 5" key="1">
    <citation type="submission" date="2014-09" db="EMBL/GenBank/DDBJ databases">
        <title>Parapoxvirus (PPV) of red deer reveals sub-clinical infection and confirms a unique species.</title>
        <authorList>
            <person name="Friederichs S."/>
            <person name="Stefan K."/>
            <person name="Helmut B."/>
            <person name="Heike L."/>
            <person name="Mathias B."/>
        </authorList>
    </citation>
    <scope>NUCLEOTIDE SEQUENCE [LARGE SCALE GENOMIC DNA]</scope>
    <source>
        <strain evidence="4">HL953</strain>
    </source>
</reference>
<dbReference type="RefSeq" id="YP_009112868.1">
    <property type="nucleotide sequence ID" value="NC_025963.1"/>
</dbReference>
<dbReference type="InterPro" id="IPR002110">
    <property type="entry name" value="Ankyrin_rpt"/>
</dbReference>
<organism evidence="4 5">
    <name type="scientific">Parapoxvirus red deer/HL953</name>
    <dbReference type="NCBI Taxonomy" id="1579460"/>
    <lineage>
        <taxon>Viruses</taxon>
        <taxon>Varidnaviria</taxon>
        <taxon>Bamfordvirae</taxon>
        <taxon>Nucleocytoviricota</taxon>
        <taxon>Pokkesviricetes</taxon>
        <taxon>Chitovirales</taxon>
        <taxon>Poxviridae</taxon>
        <taxon>Chordopoxvirinae</taxon>
        <taxon>Parapoxvirus</taxon>
        <taxon>Parapoxvirus reddeerpox</taxon>
        <taxon>Red deerpox virus</taxon>
    </lineage>
</organism>
<dbReference type="InterPro" id="IPR050745">
    <property type="entry name" value="Multifunctional_regulatory"/>
</dbReference>
<evidence type="ECO:0000313" key="5">
    <source>
        <dbReference type="Proteomes" id="UP000107385"/>
    </source>
</evidence>
<evidence type="ECO:0000256" key="2">
    <source>
        <dbReference type="ARBA" id="ARBA00023043"/>
    </source>
</evidence>
<dbReference type="PANTHER" id="PTHR24189">
    <property type="entry name" value="MYOTROPHIN"/>
    <property type="match status" value="1"/>
</dbReference>
<dbReference type="EMBL" id="KM502564">
    <property type="protein sequence ID" value="AIZ77380.1"/>
    <property type="molecule type" value="Genomic_DNA"/>
</dbReference>
<feature type="repeat" description="ANK" evidence="3">
    <location>
        <begin position="230"/>
        <end position="264"/>
    </location>
</feature>
<dbReference type="Proteomes" id="UP000107385">
    <property type="component" value="Segment"/>
</dbReference>
<dbReference type="PROSITE" id="PS50088">
    <property type="entry name" value="ANK_REPEAT"/>
    <property type="match status" value="2"/>
</dbReference>
<protein>
    <submittedName>
        <fullName evidence="4">Putative ankyrin repeat protein</fullName>
    </submittedName>
</protein>
<accession>A0A0A7M9V0</accession>
<dbReference type="OrthoDB" id="636at10501"/>
<sequence length="518" mass="55676">MERVEEIISVRAEACLLAYITMNGPSVDIETLRDLLRRGADVNFRGRFSKTPLCMYLSCQHPRPEVVQVLLEAGAFVDAPATGRMSAPNLYLANAAQPEAPLLRALLCGRTRGPSLCSPAVATSLLHGVMLRGRYSRSTEAVLEMLVAEFGADVNARIGDLSALHVCLAGISPASPDLVRTLLRLGADLRAIDERRMTPLGTLVKSAQCTVDMIRLLLESGADLHALDFCGNTLLHLHAQSSRPRPAVVRALIAAGCDPRATNEFGNTAMHVLAMGSSCKRSLLAPFLESGMDINTPNASGGATCLHIAAGYANSVACRKLLRQGADPVRKTLSGRGPLVNMLTHEVTDALELALETNMPPAEEVAAALALAEEARPTPATRACVAYVVLRAGAEALHTRDRETHAALVESCLLERALLGTTVCATSRVTMLELLCRADTPAARPLRRASRVPANVVVYAPELRQKLSNLRRKSRLVSRLKNEVCPCTLPAEVVEDILLRLTVPELRACVGSRRLPLT</sequence>
<keyword evidence="5" id="KW-1185">Reference proteome</keyword>
<evidence type="ECO:0000256" key="1">
    <source>
        <dbReference type="ARBA" id="ARBA00022737"/>
    </source>
</evidence>
<dbReference type="Gene3D" id="1.25.40.20">
    <property type="entry name" value="Ankyrin repeat-containing domain"/>
    <property type="match status" value="1"/>
</dbReference>
<dbReference type="InterPro" id="IPR036770">
    <property type="entry name" value="Ankyrin_rpt-contain_sf"/>
</dbReference>
<dbReference type="KEGG" id="vg:22647527"/>
<dbReference type="SUPFAM" id="SSF48403">
    <property type="entry name" value="Ankyrin repeat"/>
    <property type="match status" value="1"/>
</dbReference>
<dbReference type="PANTHER" id="PTHR24189:SF50">
    <property type="entry name" value="ANKYRIN REPEAT AND SOCS BOX PROTEIN 2"/>
    <property type="match status" value="1"/>
</dbReference>
<keyword evidence="2 3" id="KW-0040">ANK repeat</keyword>
<proteinExistence type="predicted"/>
<dbReference type="GeneID" id="22647527"/>
<evidence type="ECO:0000256" key="3">
    <source>
        <dbReference type="PROSITE-ProRule" id="PRU00023"/>
    </source>
</evidence>
<dbReference type="SMART" id="SM00248">
    <property type="entry name" value="ANK"/>
    <property type="match status" value="7"/>
</dbReference>
<dbReference type="Pfam" id="PF12796">
    <property type="entry name" value="Ank_2"/>
    <property type="match status" value="1"/>
</dbReference>
<keyword evidence="1" id="KW-0677">Repeat</keyword>
<evidence type="ECO:0000313" key="4">
    <source>
        <dbReference type="EMBL" id="AIZ77380.1"/>
    </source>
</evidence>